<sequence>NFACAIPVATLVRLRLLEVARQKRVDETSTETREELYRYLTSRDFISRVESIVLPLAEMKEDLDSEIRAIETRWKKRRREIDKAERSIVGIYGDLQGIVGRARLPEVSRLSLPEPVGPAGEAEKSPTGDSPGT</sequence>
<organism evidence="2">
    <name type="scientific">mine drainage metagenome</name>
    <dbReference type="NCBI Taxonomy" id="410659"/>
    <lineage>
        <taxon>unclassified sequences</taxon>
        <taxon>metagenomes</taxon>
        <taxon>ecological metagenomes</taxon>
    </lineage>
</organism>
<reference evidence="2" key="2">
    <citation type="journal article" date="2014" name="ISME J.">
        <title>Microbial stratification in low pH oxic and suboxic macroscopic growths along an acid mine drainage.</title>
        <authorList>
            <person name="Mendez-Garcia C."/>
            <person name="Mesa V."/>
            <person name="Sprenger R.R."/>
            <person name="Richter M."/>
            <person name="Diez M.S."/>
            <person name="Solano J."/>
            <person name="Bargiela R."/>
            <person name="Golyshina O.V."/>
            <person name="Manteca A."/>
            <person name="Ramos J.L."/>
            <person name="Gallego J.R."/>
            <person name="Llorente I."/>
            <person name="Martins Dos Santos V.A."/>
            <person name="Jensen O.N."/>
            <person name="Pelaez A.I."/>
            <person name="Sanchez J."/>
            <person name="Ferrer M."/>
        </authorList>
    </citation>
    <scope>NUCLEOTIDE SEQUENCE</scope>
</reference>
<gene>
    <name evidence="2" type="ORF">B1B_17752</name>
</gene>
<evidence type="ECO:0000256" key="1">
    <source>
        <dbReference type="SAM" id="MobiDB-lite"/>
    </source>
</evidence>
<dbReference type="Pfam" id="PF09903">
    <property type="entry name" value="DUF2130"/>
    <property type="match status" value="1"/>
</dbReference>
<proteinExistence type="predicted"/>
<reference evidence="2" key="1">
    <citation type="submission" date="2013-08" db="EMBL/GenBank/DDBJ databases">
        <authorList>
            <person name="Mendez C."/>
            <person name="Richter M."/>
            <person name="Ferrer M."/>
            <person name="Sanchez J."/>
        </authorList>
    </citation>
    <scope>NUCLEOTIDE SEQUENCE</scope>
</reference>
<dbReference type="EMBL" id="AUZY01011878">
    <property type="protein sequence ID" value="EQD32282.1"/>
    <property type="molecule type" value="Genomic_DNA"/>
</dbReference>
<evidence type="ECO:0000313" key="2">
    <source>
        <dbReference type="EMBL" id="EQD32282.1"/>
    </source>
</evidence>
<comment type="caution">
    <text evidence="2">The sequence shown here is derived from an EMBL/GenBank/DDBJ whole genome shotgun (WGS) entry which is preliminary data.</text>
</comment>
<name>T0YK19_9ZZZZ</name>
<protein>
    <submittedName>
        <fullName evidence="2">Uncharacterized protein</fullName>
    </submittedName>
</protein>
<dbReference type="AlphaFoldDB" id="T0YK19"/>
<feature type="region of interest" description="Disordered" evidence="1">
    <location>
        <begin position="110"/>
        <end position="133"/>
    </location>
</feature>
<accession>T0YK19</accession>
<dbReference type="InterPro" id="IPR019219">
    <property type="entry name" value="DUF2130"/>
</dbReference>
<feature type="non-terminal residue" evidence="2">
    <location>
        <position position="1"/>
    </location>
</feature>